<sequence length="71" mass="7806">MPASNPSPRSRYALSLWFLGIGLLGLIQFFGKAHREGGPTAVAWIWLAGSLLLLVLALLLAWREHRRGPNA</sequence>
<keyword evidence="3" id="KW-1185">Reference proteome</keyword>
<protein>
    <recommendedName>
        <fullName evidence="4">DUF202 domain-containing protein</fullName>
    </recommendedName>
</protein>
<feature type="transmembrane region" description="Helical" evidence="1">
    <location>
        <begin position="12"/>
        <end position="31"/>
    </location>
</feature>
<evidence type="ECO:0008006" key="4">
    <source>
        <dbReference type="Google" id="ProtNLM"/>
    </source>
</evidence>
<dbReference type="EMBL" id="JAMBEP010000002">
    <property type="protein sequence ID" value="MCL1635152.1"/>
    <property type="molecule type" value="Genomic_DNA"/>
</dbReference>
<name>A0ABT0MJW3_9GAMM</name>
<dbReference type="Proteomes" id="UP001431217">
    <property type="component" value="Unassembled WGS sequence"/>
</dbReference>
<reference evidence="2 3" key="1">
    <citation type="submission" date="2022-05" db="EMBL/GenBank/DDBJ databases">
        <title>Luteimonas sp. SX5, whole genome shotgun sequencing project.</title>
        <authorList>
            <person name="Zhao G."/>
            <person name="Shen L."/>
        </authorList>
    </citation>
    <scope>NUCLEOTIDE SEQUENCE [LARGE SCALE GENOMIC DNA]</scope>
    <source>
        <strain evidence="2 3">SX5</strain>
    </source>
</reference>
<keyword evidence="1" id="KW-1133">Transmembrane helix</keyword>
<feature type="transmembrane region" description="Helical" evidence="1">
    <location>
        <begin position="43"/>
        <end position="62"/>
    </location>
</feature>
<keyword evidence="1" id="KW-0812">Transmembrane</keyword>
<dbReference type="RefSeq" id="WP_249474497.1">
    <property type="nucleotide sequence ID" value="NZ_JAMBEP010000002.1"/>
</dbReference>
<gene>
    <name evidence="2" type="ORF">M2650_11010</name>
</gene>
<organism evidence="2 3">
    <name type="scientific">Luteimonas galliterrae</name>
    <dbReference type="NCBI Taxonomy" id="2940486"/>
    <lineage>
        <taxon>Bacteria</taxon>
        <taxon>Pseudomonadati</taxon>
        <taxon>Pseudomonadota</taxon>
        <taxon>Gammaproteobacteria</taxon>
        <taxon>Lysobacterales</taxon>
        <taxon>Lysobacteraceae</taxon>
        <taxon>Luteimonas</taxon>
    </lineage>
</organism>
<evidence type="ECO:0000313" key="3">
    <source>
        <dbReference type="Proteomes" id="UP001431217"/>
    </source>
</evidence>
<accession>A0ABT0MJW3</accession>
<keyword evidence="1" id="KW-0472">Membrane</keyword>
<comment type="caution">
    <text evidence="2">The sequence shown here is derived from an EMBL/GenBank/DDBJ whole genome shotgun (WGS) entry which is preliminary data.</text>
</comment>
<evidence type="ECO:0000313" key="2">
    <source>
        <dbReference type="EMBL" id="MCL1635152.1"/>
    </source>
</evidence>
<evidence type="ECO:0000256" key="1">
    <source>
        <dbReference type="SAM" id="Phobius"/>
    </source>
</evidence>
<proteinExistence type="predicted"/>